<gene>
    <name evidence="2" type="ORF">GCM10010389_20590</name>
</gene>
<keyword evidence="3" id="KW-1185">Reference proteome</keyword>
<name>A0A918R468_9ACTN</name>
<comment type="caution">
    <text evidence="2">The sequence shown here is derived from an EMBL/GenBank/DDBJ whole genome shotgun (WGS) entry which is preliminary data.</text>
</comment>
<dbReference type="AlphaFoldDB" id="A0A918R468"/>
<reference evidence="2" key="1">
    <citation type="journal article" date="2014" name="Int. J. Syst. Evol. Microbiol.">
        <title>Complete genome sequence of Corynebacterium casei LMG S-19264T (=DSM 44701T), isolated from a smear-ripened cheese.</title>
        <authorList>
            <consortium name="US DOE Joint Genome Institute (JGI-PGF)"/>
            <person name="Walter F."/>
            <person name="Albersmeier A."/>
            <person name="Kalinowski J."/>
            <person name="Ruckert C."/>
        </authorList>
    </citation>
    <scope>NUCLEOTIDE SEQUENCE</scope>
    <source>
        <strain evidence="2">JCM 5016</strain>
    </source>
</reference>
<evidence type="ECO:0000256" key="1">
    <source>
        <dbReference type="SAM" id="MobiDB-lite"/>
    </source>
</evidence>
<evidence type="ECO:0000313" key="2">
    <source>
        <dbReference type="EMBL" id="GGZ82492.1"/>
    </source>
</evidence>
<evidence type="ECO:0008006" key="4">
    <source>
        <dbReference type="Google" id="ProtNLM"/>
    </source>
</evidence>
<proteinExistence type="predicted"/>
<reference evidence="2" key="2">
    <citation type="submission" date="2020-09" db="EMBL/GenBank/DDBJ databases">
        <authorList>
            <person name="Sun Q."/>
            <person name="Ohkuma M."/>
        </authorList>
    </citation>
    <scope>NUCLEOTIDE SEQUENCE</scope>
    <source>
        <strain evidence="2">JCM 5016</strain>
    </source>
</reference>
<evidence type="ECO:0000313" key="3">
    <source>
        <dbReference type="Proteomes" id="UP000623010"/>
    </source>
</evidence>
<accession>A0A918R468</accession>
<organism evidence="2 3">
    <name type="scientific">Streptomyces echinoruber</name>
    <dbReference type="NCBI Taxonomy" id="68898"/>
    <lineage>
        <taxon>Bacteria</taxon>
        <taxon>Bacillati</taxon>
        <taxon>Actinomycetota</taxon>
        <taxon>Actinomycetes</taxon>
        <taxon>Kitasatosporales</taxon>
        <taxon>Streptomycetaceae</taxon>
        <taxon>Streptomyces</taxon>
    </lineage>
</organism>
<protein>
    <recommendedName>
        <fullName evidence="4">Integrase catalytic domain-containing protein</fullName>
    </recommendedName>
</protein>
<sequence>MGSTIGLYKTELIKPRRSWSPLSQAESATVEWIDWVDWDNHRRLHGETGHAPPVESPLNRTGGLKRHAGEAQPPVLPL</sequence>
<dbReference type="RefSeq" id="WP_190057034.1">
    <property type="nucleotide sequence ID" value="NZ_BMWH01000005.1"/>
</dbReference>
<dbReference type="EMBL" id="BMWH01000005">
    <property type="protein sequence ID" value="GGZ82492.1"/>
    <property type="molecule type" value="Genomic_DNA"/>
</dbReference>
<dbReference type="Proteomes" id="UP000623010">
    <property type="component" value="Unassembled WGS sequence"/>
</dbReference>
<feature type="region of interest" description="Disordered" evidence="1">
    <location>
        <begin position="45"/>
        <end position="78"/>
    </location>
</feature>